<dbReference type="AlphaFoldDB" id="A0A3Q9J6G3"/>
<evidence type="ECO:0000313" key="1">
    <source>
        <dbReference type="EMBL" id="AZS39456.1"/>
    </source>
</evidence>
<sequence>MSPQRRHDRLVRIGAFLLLAAVALIATHLLIDTTVPDQRSLWAYTLGSYETAFILAIVGLALVLREPPGGADESQ</sequence>
<accession>A0A3Q9J6G3</accession>
<dbReference type="EMBL" id="CP031422">
    <property type="protein sequence ID" value="AZS39456.1"/>
    <property type="molecule type" value="Genomic_DNA"/>
</dbReference>
<reference evidence="1 2" key="1">
    <citation type="submission" date="2018-08" db="EMBL/GenBank/DDBJ databases">
        <title>Microbacterium oxydans strain HG3.</title>
        <authorList>
            <person name="ORTET P."/>
        </authorList>
    </citation>
    <scope>NUCLEOTIDE SEQUENCE [LARGE SCALE GENOMIC DNA]</scope>
    <source>
        <strain evidence="1 2">HG3</strain>
    </source>
</reference>
<dbReference type="KEGG" id="moy:CVS54_00764"/>
<organism evidence="1 2">
    <name type="scientific">Microbacterium oxydans</name>
    <dbReference type="NCBI Taxonomy" id="82380"/>
    <lineage>
        <taxon>Bacteria</taxon>
        <taxon>Bacillati</taxon>
        <taxon>Actinomycetota</taxon>
        <taxon>Actinomycetes</taxon>
        <taxon>Micrococcales</taxon>
        <taxon>Microbacteriaceae</taxon>
        <taxon>Microbacterium</taxon>
    </lineage>
</organism>
<gene>
    <name evidence="1" type="ORF">CVS54_00764</name>
</gene>
<dbReference type="Proteomes" id="UP000274841">
    <property type="component" value="Chromosome"/>
</dbReference>
<name>A0A3Q9J6G3_9MICO</name>
<evidence type="ECO:0000313" key="2">
    <source>
        <dbReference type="Proteomes" id="UP000274841"/>
    </source>
</evidence>
<protein>
    <submittedName>
        <fullName evidence="1">Uncharacterized protein</fullName>
    </submittedName>
</protein>
<proteinExistence type="predicted"/>